<keyword evidence="2" id="KW-1185">Reference proteome</keyword>
<accession>A0A7W4V1H9</accession>
<sequence>MCPAVLPLDVSLRPPKSMTSSLASRRPIDVEGVYPEVKTVRKAGTHRLVHLTHRVPTEATEPAHSNIAATALGHATRQFLRVARAAYIYLIDLVQDQQDEFEKRGMPAPCRCSICREPPCVRV</sequence>
<dbReference type="AlphaFoldDB" id="A0A7W4V1H9"/>
<protein>
    <submittedName>
        <fullName evidence="1">Uncharacterized protein</fullName>
    </submittedName>
</protein>
<evidence type="ECO:0000313" key="2">
    <source>
        <dbReference type="Proteomes" id="UP000529310"/>
    </source>
</evidence>
<dbReference type="EMBL" id="JACHWQ010000001">
    <property type="protein sequence ID" value="MBB2975111.1"/>
    <property type="molecule type" value="Genomic_DNA"/>
</dbReference>
<evidence type="ECO:0000313" key="1">
    <source>
        <dbReference type="EMBL" id="MBB2975111.1"/>
    </source>
</evidence>
<name>A0A7W4V1H9_9MICO</name>
<proteinExistence type="predicted"/>
<gene>
    <name evidence="1" type="ORF">FHX49_000652</name>
</gene>
<organism evidence="1 2">
    <name type="scientific">Microbacterium endophyticum</name>
    <dbReference type="NCBI Taxonomy" id="1526412"/>
    <lineage>
        <taxon>Bacteria</taxon>
        <taxon>Bacillati</taxon>
        <taxon>Actinomycetota</taxon>
        <taxon>Actinomycetes</taxon>
        <taxon>Micrococcales</taxon>
        <taxon>Microbacteriaceae</taxon>
        <taxon>Microbacterium</taxon>
    </lineage>
</organism>
<reference evidence="1 2" key="1">
    <citation type="submission" date="2020-08" db="EMBL/GenBank/DDBJ databases">
        <title>Sequencing the genomes of 1000 actinobacteria strains.</title>
        <authorList>
            <person name="Klenk H.-P."/>
        </authorList>
    </citation>
    <scope>NUCLEOTIDE SEQUENCE [LARGE SCALE GENOMIC DNA]</scope>
    <source>
        <strain evidence="1 2">DSM 27099</strain>
    </source>
</reference>
<dbReference type="Proteomes" id="UP000529310">
    <property type="component" value="Unassembled WGS sequence"/>
</dbReference>
<comment type="caution">
    <text evidence="1">The sequence shown here is derived from an EMBL/GenBank/DDBJ whole genome shotgun (WGS) entry which is preliminary data.</text>
</comment>